<name>N1PNP2_DOTSN</name>
<gene>
    <name evidence="3" type="ORF">DOTSEDRAFT_52427</name>
</gene>
<accession>N1PNP2</accession>
<dbReference type="HOGENOM" id="CLU_980136_0_0_1"/>
<feature type="compositionally biased region" description="Acidic residues" evidence="2">
    <location>
        <begin position="218"/>
        <end position="231"/>
    </location>
</feature>
<keyword evidence="1" id="KW-0175">Coiled coil</keyword>
<dbReference type="OrthoDB" id="3840132at2759"/>
<dbReference type="OMA" id="SEPVANC"/>
<reference evidence="3 4" key="2">
    <citation type="journal article" date="2012" name="PLoS Pathog.">
        <title>Diverse lifestyles and strategies of plant pathogenesis encoded in the genomes of eighteen Dothideomycetes fungi.</title>
        <authorList>
            <person name="Ohm R.A."/>
            <person name="Feau N."/>
            <person name="Henrissat B."/>
            <person name="Schoch C.L."/>
            <person name="Horwitz B.A."/>
            <person name="Barry K.W."/>
            <person name="Condon B.J."/>
            <person name="Copeland A.C."/>
            <person name="Dhillon B."/>
            <person name="Glaser F."/>
            <person name="Hesse C.N."/>
            <person name="Kosti I."/>
            <person name="LaButti K."/>
            <person name="Lindquist E.A."/>
            <person name="Lucas S."/>
            <person name="Salamov A.A."/>
            <person name="Bradshaw R.E."/>
            <person name="Ciuffetti L."/>
            <person name="Hamelin R.C."/>
            <person name="Kema G.H.J."/>
            <person name="Lawrence C."/>
            <person name="Scott J.A."/>
            <person name="Spatafora J.W."/>
            <person name="Turgeon B.G."/>
            <person name="de Wit P.J.G.M."/>
            <person name="Zhong S."/>
            <person name="Goodwin S.B."/>
            <person name="Grigoriev I.V."/>
        </authorList>
    </citation>
    <scope>NUCLEOTIDE SEQUENCE [LARGE SCALE GENOMIC DNA]</scope>
    <source>
        <strain evidence="4">NZE10 / CBS 128990</strain>
    </source>
</reference>
<evidence type="ECO:0000256" key="2">
    <source>
        <dbReference type="SAM" id="MobiDB-lite"/>
    </source>
</evidence>
<organism evidence="3 4">
    <name type="scientific">Dothistroma septosporum (strain NZE10 / CBS 128990)</name>
    <name type="common">Red band needle blight fungus</name>
    <name type="synonym">Mycosphaerella pini</name>
    <dbReference type="NCBI Taxonomy" id="675120"/>
    <lineage>
        <taxon>Eukaryota</taxon>
        <taxon>Fungi</taxon>
        <taxon>Dikarya</taxon>
        <taxon>Ascomycota</taxon>
        <taxon>Pezizomycotina</taxon>
        <taxon>Dothideomycetes</taxon>
        <taxon>Dothideomycetidae</taxon>
        <taxon>Mycosphaerellales</taxon>
        <taxon>Mycosphaerellaceae</taxon>
        <taxon>Dothistroma</taxon>
    </lineage>
</organism>
<keyword evidence="4" id="KW-1185">Reference proteome</keyword>
<dbReference type="AlphaFoldDB" id="N1PNP2"/>
<sequence>MCKIWAIQYTCTHIITFRLSTCRGSFTFKPRKVSEPVANCKSKPSILLPSEVRCGPCSRTMTVEALERSITAARARLGANDWDKQLLEDERQELDRLEVEYDQDRWRLQKQYPDEGKIFKKLVRPGWGARMTSRTESLLREEVRLEDVVVKAEAKQSATGDGWKDWNESWKSLEEEIEENDKERKAAGIEYSWYNSTATCSAASEEETVPTNEHDLSDDTEADNEGEDEPSPETVAEARSTRSAPGGTSNSQLPEVQDEPARRESFMERKCLTRACFAIAIDVA</sequence>
<feature type="compositionally biased region" description="Polar residues" evidence="2">
    <location>
        <begin position="241"/>
        <end position="254"/>
    </location>
</feature>
<feature type="region of interest" description="Disordered" evidence="2">
    <location>
        <begin position="201"/>
        <end position="265"/>
    </location>
</feature>
<feature type="coiled-coil region" evidence="1">
    <location>
        <begin position="80"/>
        <end position="107"/>
    </location>
</feature>
<dbReference type="eggNOG" id="ENOG502T9D1">
    <property type="taxonomic scope" value="Eukaryota"/>
</dbReference>
<protein>
    <submittedName>
        <fullName evidence="3">Uncharacterized protein</fullName>
    </submittedName>
</protein>
<proteinExistence type="predicted"/>
<dbReference type="Proteomes" id="UP000016933">
    <property type="component" value="Unassembled WGS sequence"/>
</dbReference>
<evidence type="ECO:0000313" key="4">
    <source>
        <dbReference type="Proteomes" id="UP000016933"/>
    </source>
</evidence>
<evidence type="ECO:0000313" key="3">
    <source>
        <dbReference type="EMBL" id="EME45036.1"/>
    </source>
</evidence>
<evidence type="ECO:0000256" key="1">
    <source>
        <dbReference type="SAM" id="Coils"/>
    </source>
</evidence>
<dbReference type="EMBL" id="KB446538">
    <property type="protein sequence ID" value="EME45036.1"/>
    <property type="molecule type" value="Genomic_DNA"/>
</dbReference>
<reference evidence="4" key="1">
    <citation type="journal article" date="2012" name="PLoS Genet.">
        <title>The genomes of the fungal plant pathogens Cladosporium fulvum and Dothistroma septosporum reveal adaptation to different hosts and lifestyles but also signatures of common ancestry.</title>
        <authorList>
            <person name="de Wit P.J.G.M."/>
            <person name="van der Burgt A."/>
            <person name="Oekmen B."/>
            <person name="Stergiopoulos I."/>
            <person name="Abd-Elsalam K.A."/>
            <person name="Aerts A.L."/>
            <person name="Bahkali A.H."/>
            <person name="Beenen H.G."/>
            <person name="Chettri P."/>
            <person name="Cox M.P."/>
            <person name="Datema E."/>
            <person name="de Vries R.P."/>
            <person name="Dhillon B."/>
            <person name="Ganley A.R."/>
            <person name="Griffiths S.A."/>
            <person name="Guo Y."/>
            <person name="Hamelin R.C."/>
            <person name="Henrissat B."/>
            <person name="Kabir M.S."/>
            <person name="Jashni M.K."/>
            <person name="Kema G."/>
            <person name="Klaubauf S."/>
            <person name="Lapidus A."/>
            <person name="Levasseur A."/>
            <person name="Lindquist E."/>
            <person name="Mehrabi R."/>
            <person name="Ohm R.A."/>
            <person name="Owen T.J."/>
            <person name="Salamov A."/>
            <person name="Schwelm A."/>
            <person name="Schijlen E."/>
            <person name="Sun H."/>
            <person name="van den Burg H.A."/>
            <person name="van Ham R.C.H.J."/>
            <person name="Zhang S."/>
            <person name="Goodwin S.B."/>
            <person name="Grigoriev I.V."/>
            <person name="Collemare J."/>
            <person name="Bradshaw R.E."/>
        </authorList>
    </citation>
    <scope>NUCLEOTIDE SEQUENCE [LARGE SCALE GENOMIC DNA]</scope>
    <source>
        <strain evidence="4">NZE10 / CBS 128990</strain>
    </source>
</reference>